<dbReference type="EMBL" id="SSHH01000002">
    <property type="protein sequence ID" value="TIX50708.1"/>
    <property type="molecule type" value="Genomic_DNA"/>
</dbReference>
<dbReference type="Proteomes" id="UP000309389">
    <property type="component" value="Unassembled WGS sequence"/>
</dbReference>
<evidence type="ECO:0000313" key="2">
    <source>
        <dbReference type="EMBL" id="TIX50708.1"/>
    </source>
</evidence>
<gene>
    <name evidence="2" type="ORF">E5222_10690</name>
</gene>
<proteinExistence type="predicted"/>
<dbReference type="AlphaFoldDB" id="A0A4T3F5D2"/>
<keyword evidence="3" id="KW-1185">Reference proteome</keyword>
<keyword evidence="2" id="KW-0808">Transferase</keyword>
<dbReference type="InterPro" id="IPR011990">
    <property type="entry name" value="TPR-like_helical_dom_sf"/>
</dbReference>
<dbReference type="SUPFAM" id="SSF53756">
    <property type="entry name" value="UDP-Glycosyltransferase/glycogen phosphorylase"/>
    <property type="match status" value="1"/>
</dbReference>
<dbReference type="Gene3D" id="3.40.50.2000">
    <property type="entry name" value="Glycogen Phosphorylase B"/>
    <property type="match status" value="2"/>
</dbReference>
<feature type="domain" description="Glycosyl transferase family 1" evidence="1">
    <location>
        <begin position="468"/>
        <end position="609"/>
    </location>
</feature>
<dbReference type="PANTHER" id="PTHR12526">
    <property type="entry name" value="GLYCOSYLTRANSFERASE"/>
    <property type="match status" value="1"/>
</dbReference>
<dbReference type="CDD" id="cd03811">
    <property type="entry name" value="GT4_GT28_WabH-like"/>
    <property type="match status" value="1"/>
</dbReference>
<sequence>MSSLAHKAEPDPIDPAELIAALTELYEFSTKPGLRPALKAAEMARRYADDVAGDLKASILLLQILDNAMLVSETAPKWEALYRANPDHPKVIRHLVSSFWKRSMKDEAMAIIDRHYPADSDDRRELARRAALYDAIYHYDDCFALFRKILAAHPDYLSARLDLAVRLAKVGFLVDALEVLEPAADEFAPDSRGGLLLVQVRHQVECLERLAPGRAKHGEDCRLLALECLLRFFENRPLRPTKDPQKISLVTGGLGAGGAERQLSKLACLLAENLGSPDLVSVAVKTLGVEHKPNDHFLPDLLDNGIEVVELEEVTPTPVSDHLDLDPDMATLCTMLPPQVNYGATRLTSYFLDRDFDVASIWQDGATLYGALAALLAGVPKIHLVFRGQPPIVRTDRNQPEYEILYRAMARIPGVTLISNSSLVGNVYADWLDLPSERVRTLYNAVSPCVEPPLEEEIERWERFVAQTADAETTIGGVFRLEHVKQPLPWVELAAVYSQRYPASRFVLVGDGRARGEIEELIAHHGLTDRVLMVGRSRSVGYWYEKMDVKVLLSRFEGLPNVLIEAQAAGLPVVATPAGGSVECFIEGETGHVLDCTEKPDLVAASEKVHRLAKRFQADPTASDRARDFVGERFSDEQSLRTFLHICST</sequence>
<evidence type="ECO:0000259" key="1">
    <source>
        <dbReference type="Pfam" id="PF00534"/>
    </source>
</evidence>
<dbReference type="RefSeq" id="WP_136693728.1">
    <property type="nucleotide sequence ID" value="NZ_SSHH01000002.1"/>
</dbReference>
<dbReference type="SUPFAM" id="SSF48452">
    <property type="entry name" value="TPR-like"/>
    <property type="match status" value="1"/>
</dbReference>
<dbReference type="GO" id="GO:0016757">
    <property type="term" value="F:glycosyltransferase activity"/>
    <property type="evidence" value="ECO:0007669"/>
    <property type="project" value="InterPro"/>
</dbReference>
<evidence type="ECO:0000313" key="3">
    <source>
        <dbReference type="Proteomes" id="UP000309389"/>
    </source>
</evidence>
<dbReference type="InterPro" id="IPR001296">
    <property type="entry name" value="Glyco_trans_1"/>
</dbReference>
<organism evidence="2 3">
    <name type="scientific">Alteraurantiacibacter aquimixticola</name>
    <dbReference type="NCBI Taxonomy" id="2489173"/>
    <lineage>
        <taxon>Bacteria</taxon>
        <taxon>Pseudomonadati</taxon>
        <taxon>Pseudomonadota</taxon>
        <taxon>Alphaproteobacteria</taxon>
        <taxon>Sphingomonadales</taxon>
        <taxon>Erythrobacteraceae</taxon>
        <taxon>Alteraurantiacibacter</taxon>
    </lineage>
</organism>
<comment type="caution">
    <text evidence="2">The sequence shown here is derived from an EMBL/GenBank/DDBJ whole genome shotgun (WGS) entry which is preliminary data.</text>
</comment>
<reference evidence="2 3" key="1">
    <citation type="submission" date="2019-04" db="EMBL/GenBank/DDBJ databases">
        <title>Altererythrobacter aquimixticola sp. nov., isolated from sediment of junction between the ocean and a freshwater spring.</title>
        <authorList>
            <person name="Yoon J.-H."/>
        </authorList>
    </citation>
    <scope>NUCLEOTIDE SEQUENCE [LARGE SCALE GENOMIC DNA]</scope>
    <source>
        <strain evidence="2 3">SSKS-13</strain>
    </source>
</reference>
<dbReference type="OrthoDB" id="9790710at2"/>
<accession>A0A4T3F5D2</accession>
<name>A0A4T3F5D2_9SPHN</name>
<protein>
    <submittedName>
        <fullName evidence="2">Glycosyltransferase</fullName>
    </submittedName>
</protein>
<dbReference type="Gene3D" id="1.25.40.10">
    <property type="entry name" value="Tetratricopeptide repeat domain"/>
    <property type="match status" value="1"/>
</dbReference>
<dbReference type="Pfam" id="PF00534">
    <property type="entry name" value="Glycos_transf_1"/>
    <property type="match status" value="1"/>
</dbReference>
<dbReference type="PANTHER" id="PTHR12526:SF630">
    <property type="entry name" value="GLYCOSYLTRANSFERASE"/>
    <property type="match status" value="1"/>
</dbReference>